<feature type="signal peptide" evidence="2">
    <location>
        <begin position="1"/>
        <end position="19"/>
    </location>
</feature>
<reference evidence="3 4" key="1">
    <citation type="submission" date="2019-05" db="EMBL/GenBank/DDBJ databases">
        <title>Emergence of the Ug99 lineage of the wheat stem rust pathogen through somatic hybridization.</title>
        <authorList>
            <person name="Li F."/>
            <person name="Upadhyaya N.M."/>
            <person name="Sperschneider J."/>
            <person name="Matny O."/>
            <person name="Nguyen-Phuc H."/>
            <person name="Mago R."/>
            <person name="Raley C."/>
            <person name="Miller M.E."/>
            <person name="Silverstein K.A.T."/>
            <person name="Henningsen E."/>
            <person name="Hirsch C.D."/>
            <person name="Visser B."/>
            <person name="Pretorius Z.A."/>
            <person name="Steffenson B.J."/>
            <person name="Schwessinger B."/>
            <person name="Dodds P.N."/>
            <person name="Figueroa M."/>
        </authorList>
    </citation>
    <scope>NUCLEOTIDE SEQUENCE [LARGE SCALE GENOMIC DNA]</scope>
    <source>
        <strain evidence="3">21-0</strain>
    </source>
</reference>
<sequence>MFLKLLILLELLRSPSIFALPVEGNIRRTIACPSRSQITTALKKRSVASGFDKSKVVDLAVDNVRNDPNEISSKEKKPLNSLVQTSQLPTVISAKTEAPSKCVETGDKTGNSEIQPEAGGSTATTLVAPRPQFFERNVGAYKGEPQQPRKTYISRPPPPKSIGESSRSQPPQEIDRRLKGPYAQKNIPSLPLKALTTNGSINQFAARMILTGRVQKDWLLEKKEKAKEKLADCCSRDCCGRRERPVGNDRAAAERERQKAMDRADWDYMMYTLGKESNGSSSPPSGSVPPPAPTTEQSDPSNQTECCSNCCGLHSNNDPSNSDGCCDCLPSCDQVGDTCSSIGASISEFMPSVDDISNALLFPFKISFELLVDCAPSADQIGQCLCCPLRVLCCICENCDFD</sequence>
<evidence type="ECO:0000256" key="1">
    <source>
        <dbReference type="SAM" id="MobiDB-lite"/>
    </source>
</evidence>
<accession>A0A5B0QSR2</accession>
<evidence type="ECO:0000313" key="3">
    <source>
        <dbReference type="EMBL" id="KAA1116276.1"/>
    </source>
</evidence>
<feature type="region of interest" description="Disordered" evidence="1">
    <location>
        <begin position="97"/>
        <end position="174"/>
    </location>
</feature>
<dbReference type="EMBL" id="VSWC01000003">
    <property type="protein sequence ID" value="KAA1116276.1"/>
    <property type="molecule type" value="Genomic_DNA"/>
</dbReference>
<comment type="caution">
    <text evidence="3">The sequence shown here is derived from an EMBL/GenBank/DDBJ whole genome shotgun (WGS) entry which is preliminary data.</text>
</comment>
<dbReference type="OrthoDB" id="10379607at2759"/>
<organism evidence="3 4">
    <name type="scientific">Puccinia graminis f. sp. tritici</name>
    <dbReference type="NCBI Taxonomy" id="56615"/>
    <lineage>
        <taxon>Eukaryota</taxon>
        <taxon>Fungi</taxon>
        <taxon>Dikarya</taxon>
        <taxon>Basidiomycota</taxon>
        <taxon>Pucciniomycotina</taxon>
        <taxon>Pucciniomycetes</taxon>
        <taxon>Pucciniales</taxon>
        <taxon>Pucciniaceae</taxon>
        <taxon>Puccinia</taxon>
    </lineage>
</organism>
<feature type="chain" id="PRO_5023010832" evidence="2">
    <location>
        <begin position="20"/>
        <end position="402"/>
    </location>
</feature>
<keyword evidence="2" id="KW-0732">Signal</keyword>
<proteinExistence type="predicted"/>
<evidence type="ECO:0000256" key="2">
    <source>
        <dbReference type="SAM" id="SignalP"/>
    </source>
</evidence>
<dbReference type="AlphaFoldDB" id="A0A5B0QSR2"/>
<keyword evidence="4" id="KW-1185">Reference proteome</keyword>
<evidence type="ECO:0000313" key="4">
    <source>
        <dbReference type="Proteomes" id="UP000324748"/>
    </source>
</evidence>
<protein>
    <submittedName>
        <fullName evidence="3">Uncharacterized protein</fullName>
    </submittedName>
</protein>
<feature type="region of interest" description="Disordered" evidence="1">
    <location>
        <begin position="273"/>
        <end position="301"/>
    </location>
</feature>
<dbReference type="Proteomes" id="UP000324748">
    <property type="component" value="Unassembled WGS sequence"/>
</dbReference>
<gene>
    <name evidence="3" type="ORF">PGT21_007442</name>
</gene>
<name>A0A5B0QSR2_PUCGR</name>